<protein>
    <submittedName>
        <fullName evidence="5">Branched-chain amino acid ABC transporter substrate-binding protein</fullName>
    </submittedName>
</protein>
<dbReference type="PANTHER" id="PTHR30483:SF6">
    <property type="entry name" value="PERIPLASMIC BINDING PROTEIN OF ABC TRANSPORTER FOR NATURAL AMINO ACIDS"/>
    <property type="match status" value="1"/>
</dbReference>
<dbReference type="GO" id="GO:0006865">
    <property type="term" value="P:amino acid transport"/>
    <property type="evidence" value="ECO:0007669"/>
    <property type="project" value="UniProtKB-KW"/>
</dbReference>
<sequence>MTSIREALRGAVVAVSLCGPSARLALGGAAASLVAATLALAGPAIAQETVKIAFIDPLSGGGAPTGEAGLRHFQYMAEVLNARQKQFRFEVLAYDNKVNPQETVIAAQKGIDAGARVLVQGNGSSAAAALTEFVAKHNERNPDRQVIYINYSAVDPSLTNEKCNYWHFRFDANSDIKMEALTSFMKTRPEIKKVYLINQDYSFGQSVRREARAMLKAKRPDIEIVGDEVTPLQKVNDFAPYIAKIKASGADSVITGNWAQDFNLLLKAAAEAGLQAGFYTYYAGGTGGPSVVRQTGLANRVFEVSQGSANEGEAATQDFEAAFRARTGIGSTYPRVFNAMNALVTAMQEAGSSEARKVAPKLEQARLKPYTGSEGFVRPDDHQYFQTMFVSSFGPMEPGMRFDEEGTGWGWKMVGRVETKDTLVPTTCRMNRPS</sequence>
<dbReference type="OrthoDB" id="9768099at2"/>
<comment type="similarity">
    <text evidence="1">Belongs to the leucine-binding protein family.</text>
</comment>
<dbReference type="Proteomes" id="UP000244755">
    <property type="component" value="Chromosome 1"/>
</dbReference>
<dbReference type="Pfam" id="PF13458">
    <property type="entry name" value="Peripla_BP_6"/>
    <property type="match status" value="1"/>
</dbReference>
<evidence type="ECO:0000259" key="4">
    <source>
        <dbReference type="Pfam" id="PF13458"/>
    </source>
</evidence>
<dbReference type="Gene3D" id="3.40.50.2300">
    <property type="match status" value="2"/>
</dbReference>
<dbReference type="EMBL" id="CP028843">
    <property type="protein sequence ID" value="AWB22172.1"/>
    <property type="molecule type" value="Genomic_DNA"/>
</dbReference>
<keyword evidence="2" id="KW-0732">Signal</keyword>
<dbReference type="PANTHER" id="PTHR30483">
    <property type="entry name" value="LEUCINE-SPECIFIC-BINDING PROTEIN"/>
    <property type="match status" value="1"/>
</dbReference>
<dbReference type="RefSeq" id="WP_099954010.1">
    <property type="nucleotide sequence ID" value="NZ_CP028843.1"/>
</dbReference>
<evidence type="ECO:0000256" key="2">
    <source>
        <dbReference type="ARBA" id="ARBA00022729"/>
    </source>
</evidence>
<name>A0A2R4WKU7_9HYPH</name>
<accession>A0A2R4WKU7</accession>
<dbReference type="AlphaFoldDB" id="A0A2R4WKU7"/>
<keyword evidence="6" id="KW-1185">Reference proteome</keyword>
<keyword evidence="3" id="KW-0813">Transport</keyword>
<dbReference type="InterPro" id="IPR028081">
    <property type="entry name" value="Leu-bd"/>
</dbReference>
<keyword evidence="3" id="KW-0029">Amino-acid transport</keyword>
<reference evidence="5 6" key="1">
    <citation type="submission" date="2018-04" db="EMBL/GenBank/DDBJ databases">
        <title>Methylobacterium sp. PR1016A genome.</title>
        <authorList>
            <person name="Park W."/>
        </authorList>
    </citation>
    <scope>NUCLEOTIDE SEQUENCE [LARGE SCALE GENOMIC DNA]</scope>
    <source>
        <strain evidence="5 6">PR1016A</strain>
    </source>
</reference>
<dbReference type="CDD" id="cd06329">
    <property type="entry name" value="PBP1_SBP-like"/>
    <property type="match status" value="1"/>
</dbReference>
<evidence type="ECO:0000256" key="3">
    <source>
        <dbReference type="ARBA" id="ARBA00022970"/>
    </source>
</evidence>
<dbReference type="SUPFAM" id="SSF53822">
    <property type="entry name" value="Periplasmic binding protein-like I"/>
    <property type="match status" value="1"/>
</dbReference>
<evidence type="ECO:0000313" key="5">
    <source>
        <dbReference type="EMBL" id="AWB22172.1"/>
    </source>
</evidence>
<proteinExistence type="inferred from homology"/>
<dbReference type="InterPro" id="IPR028082">
    <property type="entry name" value="Peripla_BP_I"/>
</dbReference>
<dbReference type="KEGG" id="mee:DA075_15595"/>
<evidence type="ECO:0000313" key="6">
    <source>
        <dbReference type="Proteomes" id="UP000244755"/>
    </source>
</evidence>
<feature type="domain" description="Leucine-binding protein" evidence="4">
    <location>
        <begin position="49"/>
        <end position="390"/>
    </location>
</feature>
<gene>
    <name evidence="5" type="ORF">DA075_15595</name>
</gene>
<evidence type="ECO:0000256" key="1">
    <source>
        <dbReference type="ARBA" id="ARBA00010062"/>
    </source>
</evidence>
<dbReference type="InterPro" id="IPR051010">
    <property type="entry name" value="BCAA_transport"/>
</dbReference>
<organism evidence="5 6">
    <name type="scientific">Methylobacterium currus</name>
    <dbReference type="NCBI Taxonomy" id="2051553"/>
    <lineage>
        <taxon>Bacteria</taxon>
        <taxon>Pseudomonadati</taxon>
        <taxon>Pseudomonadota</taxon>
        <taxon>Alphaproteobacteria</taxon>
        <taxon>Hyphomicrobiales</taxon>
        <taxon>Methylobacteriaceae</taxon>
        <taxon>Methylobacterium</taxon>
    </lineage>
</organism>